<feature type="compositionally biased region" description="Polar residues" evidence="1">
    <location>
        <begin position="1"/>
        <end position="20"/>
    </location>
</feature>
<evidence type="ECO:0000313" key="3">
    <source>
        <dbReference type="Proteomes" id="UP001497444"/>
    </source>
</evidence>
<feature type="compositionally biased region" description="Polar residues" evidence="1">
    <location>
        <begin position="101"/>
        <end position="112"/>
    </location>
</feature>
<dbReference type="EMBL" id="OZ020098">
    <property type="protein sequence ID" value="CAK9270476.1"/>
    <property type="molecule type" value="Genomic_DNA"/>
</dbReference>
<dbReference type="Proteomes" id="UP001497444">
    <property type="component" value="Chromosome 3"/>
</dbReference>
<accession>A0ABP0WXK5</accession>
<feature type="region of interest" description="Disordered" evidence="1">
    <location>
        <begin position="86"/>
        <end position="112"/>
    </location>
</feature>
<evidence type="ECO:0000313" key="2">
    <source>
        <dbReference type="EMBL" id="CAK9270476.1"/>
    </source>
</evidence>
<organism evidence="2 3">
    <name type="scientific">Sphagnum jensenii</name>
    <dbReference type="NCBI Taxonomy" id="128206"/>
    <lineage>
        <taxon>Eukaryota</taxon>
        <taxon>Viridiplantae</taxon>
        <taxon>Streptophyta</taxon>
        <taxon>Embryophyta</taxon>
        <taxon>Bryophyta</taxon>
        <taxon>Sphagnophytina</taxon>
        <taxon>Sphagnopsida</taxon>
        <taxon>Sphagnales</taxon>
        <taxon>Sphagnaceae</taxon>
        <taxon>Sphagnum</taxon>
    </lineage>
</organism>
<evidence type="ECO:0000256" key="1">
    <source>
        <dbReference type="SAM" id="MobiDB-lite"/>
    </source>
</evidence>
<feature type="region of interest" description="Disordered" evidence="1">
    <location>
        <begin position="1"/>
        <end position="22"/>
    </location>
</feature>
<name>A0ABP0WXK5_9BRYO</name>
<reference evidence="2" key="1">
    <citation type="submission" date="2024-02" db="EMBL/GenBank/DDBJ databases">
        <authorList>
            <consortium name="ELIXIR-Norway"/>
            <consortium name="Elixir Norway"/>
        </authorList>
    </citation>
    <scope>NUCLEOTIDE SEQUENCE</scope>
</reference>
<proteinExistence type="predicted"/>
<sequence>MTMLVTPQNGSSFKPSTTGGYTEEKFEKEEILLAKENAECCFLSPSIPKLSGQQQPEACSIEKIEQRAKASLEKLRNILYAVKTRTPDPSTLPSEYHDSYEQGQGRTQSKNWSKTLELEDFSNDRSKVPEEYLLKEAFVQDDTVTSTSSTVKFREETNTTMVTLTAAVRGNPSAKGDEKANQKSVILAAHALSQMCISLEEKAKVLLATSVKKPSVEVALGCSGRDPLSEVGPCSAARKHSLEVSLGNLSRDSQIEHEHACILEQLRTGEVAEAFEIKKGYGATSFRPVYVVKLSQTDGLLSPALFKPFNPGDASRYKRASVEWIAYKLGQLLETDMVPPAVMRTKLQIGGRMFALGTMLHYVPDIRTLTHEGPKEWGAESPLHFVSNANILDALVGNAPRDCRLFAEGLHWVHWGQRRPMLLDHPRSAPDNSKPRSIWTPGVINFKGLRKVSARTLAALKCLDFSILHENLGSHLSVKELDEILHRRDHVVMCCESTQRTSASSEA</sequence>
<protein>
    <submittedName>
        <fullName evidence="2">Uncharacterized protein</fullName>
    </submittedName>
</protein>
<gene>
    <name evidence="2" type="ORF">CSSPJE1EN1_LOCUS15954</name>
</gene>
<keyword evidence="3" id="KW-1185">Reference proteome</keyword>